<protein>
    <submittedName>
        <fullName evidence="2">Uncharacterized protein</fullName>
    </submittedName>
</protein>
<dbReference type="EMBL" id="AMZH03032535">
    <property type="protein sequence ID" value="RRT32342.1"/>
    <property type="molecule type" value="Genomic_DNA"/>
</dbReference>
<gene>
    <name evidence="2" type="ORF">B296_00052498</name>
</gene>
<evidence type="ECO:0000313" key="2">
    <source>
        <dbReference type="EMBL" id="RRT32342.1"/>
    </source>
</evidence>
<proteinExistence type="predicted"/>
<reference evidence="2 3" key="1">
    <citation type="journal article" date="2014" name="Agronomy (Basel)">
        <title>A Draft Genome Sequence for Ensete ventricosum, the Drought-Tolerant Tree Against Hunger.</title>
        <authorList>
            <person name="Harrison J."/>
            <person name="Moore K.A."/>
            <person name="Paszkiewicz K."/>
            <person name="Jones T."/>
            <person name="Grant M."/>
            <person name="Ambacheew D."/>
            <person name="Muzemil S."/>
            <person name="Studholme D.J."/>
        </authorList>
    </citation>
    <scope>NUCLEOTIDE SEQUENCE [LARGE SCALE GENOMIC DNA]</scope>
</reference>
<comment type="caution">
    <text evidence="2">The sequence shown here is derived from an EMBL/GenBank/DDBJ whole genome shotgun (WGS) entry which is preliminary data.</text>
</comment>
<feature type="region of interest" description="Disordered" evidence="1">
    <location>
        <begin position="67"/>
        <end position="98"/>
    </location>
</feature>
<dbReference type="Proteomes" id="UP000287651">
    <property type="component" value="Unassembled WGS sequence"/>
</dbReference>
<sequence>MRVFLNRWSLCSVTRICSRMISAEVIGLFSFPGELSPRVIPVLIGDDRLAFSPSAFLIRLFGTDIPGPHFGDPSPPQPLTPSKAAAAHGDDDDDDDGR</sequence>
<evidence type="ECO:0000313" key="3">
    <source>
        <dbReference type="Proteomes" id="UP000287651"/>
    </source>
</evidence>
<organism evidence="2 3">
    <name type="scientific">Ensete ventricosum</name>
    <name type="common">Abyssinian banana</name>
    <name type="synonym">Musa ensete</name>
    <dbReference type="NCBI Taxonomy" id="4639"/>
    <lineage>
        <taxon>Eukaryota</taxon>
        <taxon>Viridiplantae</taxon>
        <taxon>Streptophyta</taxon>
        <taxon>Embryophyta</taxon>
        <taxon>Tracheophyta</taxon>
        <taxon>Spermatophyta</taxon>
        <taxon>Magnoliopsida</taxon>
        <taxon>Liliopsida</taxon>
        <taxon>Zingiberales</taxon>
        <taxon>Musaceae</taxon>
        <taxon>Ensete</taxon>
    </lineage>
</organism>
<name>A0A426WZ55_ENSVE</name>
<evidence type="ECO:0000256" key="1">
    <source>
        <dbReference type="SAM" id="MobiDB-lite"/>
    </source>
</evidence>
<dbReference type="AlphaFoldDB" id="A0A426WZ55"/>
<accession>A0A426WZ55</accession>